<dbReference type="Proteomes" id="UP000257067">
    <property type="component" value="Unassembled WGS sequence"/>
</dbReference>
<dbReference type="AlphaFoldDB" id="A0A3D8IXQ9"/>
<dbReference type="Gene3D" id="3.40.50.2000">
    <property type="entry name" value="Glycogen Phosphorylase B"/>
    <property type="match status" value="1"/>
</dbReference>
<accession>A0A3D8IXQ9</accession>
<name>A0A3D8IXQ9_9HELI</name>
<gene>
    <name evidence="1" type="ORF">CQA62_01140</name>
</gene>
<evidence type="ECO:0000313" key="2">
    <source>
        <dbReference type="Proteomes" id="UP000257067"/>
    </source>
</evidence>
<sequence>MQKLLILTASDPASNPRPRRMIENLRGSYDLYAMGIHTKAIEGVKTFCFPAYTKRTKLQELRLYIDVFLCNWEKLIWTQNRLEIAPFLQEKEFDFIVCFDLPLLPIALKYKKNAKVIFDAQEYFPLWLTSSLRWRILFQRFNHFLCQTFLPQCDAVLSVSPSFVKKYAQNYGISPYLYLSLPYYYDIAPKPCDVNNIKILYHGSLSNNRGIDTLITLMQYLPSNFSLDLILVGGERKYREKILSLISKAQKQGVKISLLPPVPFDEIIPFGSKYDIGLYFMPPNTYNLRSTIPNKFFEYIGSSLALVITPNTDLVPIVREYNLGVVSEDFSIQSVAKALQSLSIEQINSYKLASYKAHKKLNNSQNQQKILSLLSALSSPSLKDL</sequence>
<protein>
    <submittedName>
        <fullName evidence="1">Capsular biosynthesis protein</fullName>
    </submittedName>
</protein>
<organism evidence="1 2">
    <name type="scientific">Helicobacter cholecystus</name>
    <dbReference type="NCBI Taxonomy" id="45498"/>
    <lineage>
        <taxon>Bacteria</taxon>
        <taxon>Pseudomonadati</taxon>
        <taxon>Campylobacterota</taxon>
        <taxon>Epsilonproteobacteria</taxon>
        <taxon>Campylobacterales</taxon>
        <taxon>Helicobacteraceae</taxon>
        <taxon>Helicobacter</taxon>
    </lineage>
</organism>
<reference evidence="1 2" key="1">
    <citation type="submission" date="2018-04" db="EMBL/GenBank/DDBJ databases">
        <title>Novel Campyloabacter and Helicobacter Species and Strains.</title>
        <authorList>
            <person name="Mannion A.J."/>
            <person name="Shen Z."/>
            <person name="Fox J.G."/>
        </authorList>
    </citation>
    <scope>NUCLEOTIDE SEQUENCE [LARGE SCALE GENOMIC DNA]</scope>
    <source>
        <strain evidence="1 2">ATCC 700242</strain>
    </source>
</reference>
<proteinExistence type="predicted"/>
<keyword evidence="2" id="KW-1185">Reference proteome</keyword>
<dbReference type="RefSeq" id="WP_104723878.1">
    <property type="nucleotide sequence ID" value="NZ_FZNE01000002.1"/>
</dbReference>
<dbReference type="SUPFAM" id="SSF53756">
    <property type="entry name" value="UDP-Glycosyltransferase/glycogen phosphorylase"/>
    <property type="match status" value="1"/>
</dbReference>
<dbReference type="EMBL" id="NXLU01000001">
    <property type="protein sequence ID" value="RDU70048.1"/>
    <property type="molecule type" value="Genomic_DNA"/>
</dbReference>
<comment type="caution">
    <text evidence="1">The sequence shown here is derived from an EMBL/GenBank/DDBJ whole genome shotgun (WGS) entry which is preliminary data.</text>
</comment>
<evidence type="ECO:0000313" key="1">
    <source>
        <dbReference type="EMBL" id="RDU70048.1"/>
    </source>
</evidence>